<keyword evidence="1" id="KW-0812">Transmembrane</keyword>
<accession>A0A3N9PCM0</accession>
<dbReference type="InterPro" id="IPR025436">
    <property type="entry name" value="DUF4179"/>
</dbReference>
<evidence type="ECO:0000313" key="3">
    <source>
        <dbReference type="EMBL" id="RQW13365.1"/>
    </source>
</evidence>
<dbReference type="AlphaFoldDB" id="A0A3N9PCM0"/>
<keyword evidence="1" id="KW-1133">Transmembrane helix</keyword>
<dbReference type="EMBL" id="RQPI01000001">
    <property type="protein sequence ID" value="RQW13365.1"/>
    <property type="molecule type" value="Genomic_DNA"/>
</dbReference>
<feature type="transmembrane region" description="Helical" evidence="1">
    <location>
        <begin position="66"/>
        <end position="87"/>
    </location>
</feature>
<proteinExistence type="predicted"/>
<feature type="domain" description="DUF4179" evidence="2">
    <location>
        <begin position="64"/>
        <end position="154"/>
    </location>
</feature>
<evidence type="ECO:0000256" key="1">
    <source>
        <dbReference type="SAM" id="Phobius"/>
    </source>
</evidence>
<organism evidence="3 4">
    <name type="scientific">Paenibacillus rhizophilus</name>
    <dbReference type="NCBI Taxonomy" id="1850366"/>
    <lineage>
        <taxon>Bacteria</taxon>
        <taxon>Bacillati</taxon>
        <taxon>Bacillota</taxon>
        <taxon>Bacilli</taxon>
        <taxon>Bacillales</taxon>
        <taxon>Paenibacillaceae</taxon>
        <taxon>Paenibacillus</taxon>
    </lineage>
</organism>
<reference evidence="3 4" key="1">
    <citation type="submission" date="2018-11" db="EMBL/GenBank/DDBJ databases">
        <title>Genome sequence of strain 7197.</title>
        <authorList>
            <person name="Gao J."/>
            <person name="Sun J."/>
        </authorList>
    </citation>
    <scope>NUCLEOTIDE SEQUENCE [LARGE SCALE GENOMIC DNA]</scope>
    <source>
        <strain evidence="3 4">7197</strain>
    </source>
</reference>
<protein>
    <submittedName>
        <fullName evidence="3">DUF4179 domain-containing protein</fullName>
    </submittedName>
</protein>
<keyword evidence="1" id="KW-0472">Membrane</keyword>
<dbReference type="RefSeq" id="WP_124694006.1">
    <property type="nucleotide sequence ID" value="NZ_JBHUFE010000016.1"/>
</dbReference>
<dbReference type="Gene3D" id="2.60.40.1630">
    <property type="entry name" value="bacillus anthracis domain"/>
    <property type="match status" value="1"/>
</dbReference>
<dbReference type="Pfam" id="PF13786">
    <property type="entry name" value="DUF4179"/>
    <property type="match status" value="1"/>
</dbReference>
<evidence type="ECO:0000313" key="4">
    <source>
        <dbReference type="Proteomes" id="UP000282529"/>
    </source>
</evidence>
<gene>
    <name evidence="3" type="ORF">EH198_02745</name>
</gene>
<keyword evidence="4" id="KW-1185">Reference proteome</keyword>
<dbReference type="Proteomes" id="UP000282529">
    <property type="component" value="Unassembled WGS sequence"/>
</dbReference>
<dbReference type="OrthoDB" id="2662236at2"/>
<comment type="caution">
    <text evidence="3">The sequence shown here is derived from an EMBL/GenBank/DDBJ whole genome shotgun (WGS) entry which is preliminary data.</text>
</comment>
<sequence length="350" mass="39608">MNNRTDRKSGRTEISLEPIKAAEADTFKIAPYLFRELRPSFSFEELWEKRLGGEEKEERNNPFRKWRIGLVALAVAFVMVIGSNFFYPSFGEALRRISFIDLLYKKGLFPGGLEQIEKKNLSSPGNTFVTDQGIGFRIDNVFYDGIQLVLNYEVNFPPDGPKITDKDAEVYYNLDFAEKRADLNSMYTHEFTITGDHSFVGTTLFSFGRSEMPDTLHLNMHIDRIGTQKGNWDISIPLNRSKSDALTQTFYPGVKATYQGTEFTVEKLVLAPAAVRLVLQAEDNYWMANWSIQLQDDLGTYLDSGGASGSENGQSITDYSSLTDINPHPAYLKACHSGPEFFRQSKSRTS</sequence>
<name>A0A3N9PCM0_9BACL</name>
<evidence type="ECO:0000259" key="2">
    <source>
        <dbReference type="Pfam" id="PF13786"/>
    </source>
</evidence>